<name>A0A2T4UHV2_9ACTN</name>
<dbReference type="PROSITE" id="PS51318">
    <property type="entry name" value="TAT"/>
    <property type="match status" value="1"/>
</dbReference>
<dbReference type="Pfam" id="PF13618">
    <property type="entry name" value="Gluconate_2-dh3"/>
    <property type="match status" value="1"/>
</dbReference>
<dbReference type="InterPro" id="IPR006311">
    <property type="entry name" value="TAT_signal"/>
</dbReference>
<dbReference type="Proteomes" id="UP000240739">
    <property type="component" value="Unassembled WGS sequence"/>
</dbReference>
<gene>
    <name evidence="1" type="ORF">C7Y72_03535</name>
</gene>
<dbReference type="RefSeq" id="WP_107567222.1">
    <property type="nucleotide sequence ID" value="NZ_PYYB01000001.1"/>
</dbReference>
<reference evidence="1 2" key="1">
    <citation type="submission" date="2018-03" db="EMBL/GenBank/DDBJ databases">
        <title>Aquarubrobacter algicola gen. nov., sp. nov., a novel actinobacterium isolated from shallow eutrophic lake during the end of cyanobacterial harmful algal blooms.</title>
        <authorList>
            <person name="Chun S.J."/>
        </authorList>
    </citation>
    <scope>NUCLEOTIDE SEQUENCE [LARGE SCALE GENOMIC DNA]</scope>
    <source>
        <strain evidence="1 2">Seoho-28</strain>
    </source>
</reference>
<proteinExistence type="predicted"/>
<protein>
    <recommendedName>
        <fullName evidence="3">Gluconate 2-dehydrogenase subunit 3 family protein</fullName>
    </recommendedName>
</protein>
<dbReference type="OrthoDB" id="8400810at2"/>
<evidence type="ECO:0000313" key="2">
    <source>
        <dbReference type="Proteomes" id="UP000240739"/>
    </source>
</evidence>
<comment type="caution">
    <text evidence="1">The sequence shown here is derived from an EMBL/GenBank/DDBJ whole genome shotgun (WGS) entry which is preliminary data.</text>
</comment>
<sequence>MDDEGTGAQAPLTGGVTRRVLLRDGTAATVAVLLAGSATATTGDAIAVGLRADGRAAFLTAAELRTLRALCAVLIPTDDLPGAADAGCPEAIDALLGAFAVSPPRIWAGGGFSDRGGAPRNDFVRFLELDRYERRAWRIRIEGTRGLQRLEWAGPVRGWQAVYREGLAALDRAARGDFAALPVPAADTLLRTSRDPDVQELLDVAFPHAIEFLYGAPEYGGNRDLAGWRAIGYDGDTLPRGYTPEQIAAPPEPGLAAVPAEILLGLLDLAPLGGSSELVHGLTSRSGERLSDLRADLGALGDLDGLGARLAALQEEVRRGA</sequence>
<dbReference type="InterPro" id="IPR027056">
    <property type="entry name" value="Gluconate_2DH_su3"/>
</dbReference>
<organism evidence="1 2">
    <name type="scientific">Paraconexibacter algicola</name>
    <dbReference type="NCBI Taxonomy" id="2133960"/>
    <lineage>
        <taxon>Bacteria</taxon>
        <taxon>Bacillati</taxon>
        <taxon>Actinomycetota</taxon>
        <taxon>Thermoleophilia</taxon>
        <taxon>Solirubrobacterales</taxon>
        <taxon>Paraconexibacteraceae</taxon>
        <taxon>Paraconexibacter</taxon>
    </lineage>
</organism>
<dbReference type="EMBL" id="PYYB01000001">
    <property type="protein sequence ID" value="PTL58785.1"/>
    <property type="molecule type" value="Genomic_DNA"/>
</dbReference>
<evidence type="ECO:0000313" key="1">
    <source>
        <dbReference type="EMBL" id="PTL58785.1"/>
    </source>
</evidence>
<evidence type="ECO:0008006" key="3">
    <source>
        <dbReference type="Google" id="ProtNLM"/>
    </source>
</evidence>
<accession>A0A2T4UHV2</accession>
<keyword evidence="2" id="KW-1185">Reference proteome</keyword>
<dbReference type="AlphaFoldDB" id="A0A2T4UHV2"/>